<dbReference type="AlphaFoldDB" id="A0A1Y2DRY2"/>
<feature type="region of interest" description="Disordered" evidence="1">
    <location>
        <begin position="101"/>
        <end position="182"/>
    </location>
</feature>
<protein>
    <recommendedName>
        <fullName evidence="4">Cyclin N-terminal domain-containing protein</fullName>
    </recommendedName>
</protein>
<comment type="caution">
    <text evidence="2">The sequence shown here is derived from an EMBL/GenBank/DDBJ whole genome shotgun (WGS) entry which is preliminary data.</text>
</comment>
<organism evidence="2 3">
    <name type="scientific">Neocallimastix californiae</name>
    <dbReference type="NCBI Taxonomy" id="1754190"/>
    <lineage>
        <taxon>Eukaryota</taxon>
        <taxon>Fungi</taxon>
        <taxon>Fungi incertae sedis</taxon>
        <taxon>Chytridiomycota</taxon>
        <taxon>Chytridiomycota incertae sedis</taxon>
        <taxon>Neocallimastigomycetes</taxon>
        <taxon>Neocallimastigales</taxon>
        <taxon>Neocallimastigaceae</taxon>
        <taxon>Neocallimastix</taxon>
    </lineage>
</organism>
<feature type="compositionally biased region" description="Basic and acidic residues" evidence="1">
    <location>
        <begin position="118"/>
        <end position="127"/>
    </location>
</feature>
<reference evidence="2 3" key="1">
    <citation type="submission" date="2016-08" db="EMBL/GenBank/DDBJ databases">
        <title>A Parts List for Fungal Cellulosomes Revealed by Comparative Genomics.</title>
        <authorList>
            <consortium name="DOE Joint Genome Institute"/>
            <person name="Haitjema C.H."/>
            <person name="Gilmore S.P."/>
            <person name="Henske J.K."/>
            <person name="Solomon K.V."/>
            <person name="De Groot R."/>
            <person name="Kuo A."/>
            <person name="Mondo S.J."/>
            <person name="Salamov A.A."/>
            <person name="Labutti K."/>
            <person name="Zhao Z."/>
            <person name="Chiniquy J."/>
            <person name="Barry K."/>
            <person name="Brewer H.M."/>
            <person name="Purvine S.O."/>
            <person name="Wright A.T."/>
            <person name="Boxma B."/>
            <person name="Van Alen T."/>
            <person name="Hackstein J.H."/>
            <person name="Baker S.E."/>
            <person name="Grigoriev I.V."/>
            <person name="O'Malley M.A."/>
        </authorList>
    </citation>
    <scope>NUCLEOTIDE SEQUENCE [LARGE SCALE GENOMIC DNA]</scope>
    <source>
        <strain evidence="2 3">G1</strain>
    </source>
</reference>
<feature type="compositionally biased region" description="Polar residues" evidence="1">
    <location>
        <begin position="105"/>
        <end position="117"/>
    </location>
</feature>
<gene>
    <name evidence="2" type="ORF">LY90DRAFT_701163</name>
</gene>
<feature type="compositionally biased region" description="Polar residues" evidence="1">
    <location>
        <begin position="136"/>
        <end position="149"/>
    </location>
</feature>
<feature type="compositionally biased region" description="Low complexity" evidence="1">
    <location>
        <begin position="170"/>
        <end position="182"/>
    </location>
</feature>
<dbReference type="PANTHER" id="PTHR15615">
    <property type="match status" value="1"/>
</dbReference>
<dbReference type="InterPro" id="IPR013922">
    <property type="entry name" value="Cyclin_PHO80-like"/>
</dbReference>
<evidence type="ECO:0000313" key="3">
    <source>
        <dbReference type="Proteomes" id="UP000193920"/>
    </source>
</evidence>
<feature type="compositionally biased region" description="Acidic residues" evidence="1">
    <location>
        <begin position="154"/>
        <end position="169"/>
    </location>
</feature>
<dbReference type="EMBL" id="MCOG01000059">
    <property type="protein sequence ID" value="ORY61904.1"/>
    <property type="molecule type" value="Genomic_DNA"/>
</dbReference>
<keyword evidence="3" id="KW-1185">Reference proteome</keyword>
<evidence type="ECO:0000313" key="2">
    <source>
        <dbReference type="EMBL" id="ORY61904.1"/>
    </source>
</evidence>
<dbReference type="GO" id="GO:0005634">
    <property type="term" value="C:nucleus"/>
    <property type="evidence" value="ECO:0007669"/>
    <property type="project" value="TreeGrafter"/>
</dbReference>
<name>A0A1Y2DRY2_9FUNG</name>
<dbReference type="PANTHER" id="PTHR15615:SF36">
    <property type="entry name" value="PHO85 CYCLIN-5"/>
    <property type="match status" value="1"/>
</dbReference>
<dbReference type="STRING" id="1754190.A0A1Y2DRY2"/>
<dbReference type="Proteomes" id="UP000193920">
    <property type="component" value="Unassembled WGS sequence"/>
</dbReference>
<dbReference type="GO" id="GO:0016538">
    <property type="term" value="F:cyclin-dependent protein serine/threonine kinase regulator activity"/>
    <property type="evidence" value="ECO:0007669"/>
    <property type="project" value="TreeGrafter"/>
</dbReference>
<dbReference type="Gene3D" id="1.10.472.10">
    <property type="entry name" value="Cyclin-like"/>
    <property type="match status" value="1"/>
</dbReference>
<proteinExistence type="predicted"/>
<dbReference type="GO" id="GO:0000307">
    <property type="term" value="C:cyclin-dependent protein kinase holoenzyme complex"/>
    <property type="evidence" value="ECO:0007669"/>
    <property type="project" value="TreeGrafter"/>
</dbReference>
<evidence type="ECO:0008006" key="4">
    <source>
        <dbReference type="Google" id="ProtNLM"/>
    </source>
</evidence>
<dbReference type="OrthoDB" id="286814at2759"/>
<sequence length="571" mass="67473">MSRQLQDKKWRNKVRLFCGRRMFLGSVIIASKYLYDRTYSNSMWAKILSLDIKEVNNIQMDFLEALNFDLYISEELDTVWSQMLENFISYLKVRQEEVEEDLSSKENQNSILSSPKSSPRDFEHGDENATVPDVYNFSTSPLSPENSIRSFDGREEEDEEGKSESEGESNDNNNIKNNSINNDSRVPVVFKNTEESSIRSYYYSTHEMKEKKLEEYRPFVKVLIQVIFIYSKNVQLPIGEKRIIELPKLATNPDLLFVNSCGRPMDHYHPISGYSKLMSSYSLYRRRRHLYDNKLNNKVKLNFLRYNFSKLFPNHHLLMNSITSDTINTSGYYSDTTINHCSTFHRLSCNHHQKKVNQPFYDSEFKAQQAQKAYENKKLTLDDFYRDENDHKNYSEESIINTTNTNTTFSSVSSSNWESLYDEGLASVEFSDEESDCSSCYNFDRILLPSNNHYSENQKITPQTHFLSSKEYKKEKDLMMHYFDKDNYCYPSLPLQQRQQKQKKPLYYDQRVPLYRETSSYPFYNTLQQHSTTEKYNIPSNSSFSQSLSSLPYSMNKQIYHKRIIYQRVHC</sequence>
<dbReference type="CDD" id="cd20557">
    <property type="entry name" value="CYCLIN_ScPCL1-like"/>
    <property type="match status" value="1"/>
</dbReference>
<accession>A0A1Y2DRY2</accession>
<dbReference type="GO" id="GO:0019901">
    <property type="term" value="F:protein kinase binding"/>
    <property type="evidence" value="ECO:0007669"/>
    <property type="project" value="InterPro"/>
</dbReference>
<evidence type="ECO:0000256" key="1">
    <source>
        <dbReference type="SAM" id="MobiDB-lite"/>
    </source>
</evidence>
<dbReference type="Pfam" id="PF08613">
    <property type="entry name" value="Cyclin"/>
    <property type="match status" value="1"/>
</dbReference>